<keyword evidence="3" id="KW-1185">Reference proteome</keyword>
<evidence type="ECO:0000313" key="2">
    <source>
        <dbReference type="EMBL" id="KAK7749368.1"/>
    </source>
</evidence>
<evidence type="ECO:0000313" key="3">
    <source>
        <dbReference type="Proteomes" id="UP001320420"/>
    </source>
</evidence>
<protein>
    <recommendedName>
        <fullName evidence="4">Cell cycle control protein</fullName>
    </recommendedName>
</protein>
<dbReference type="InterPro" id="IPR038886">
    <property type="entry name" value="E3_SLX5/Rfp1"/>
</dbReference>
<dbReference type="PANTHER" id="PTHR28042">
    <property type="entry name" value="E3 UBIQUITIN-PROTEIN LIGASE COMPLEX SLX5-SLX8 SUBUNIT SLX5"/>
    <property type="match status" value="1"/>
</dbReference>
<feature type="compositionally biased region" description="Basic and acidic residues" evidence="1">
    <location>
        <begin position="190"/>
        <end position="204"/>
    </location>
</feature>
<dbReference type="PANTHER" id="PTHR28042:SF1">
    <property type="entry name" value="E3 UBIQUITIN-PROTEIN LIGASE COMPLEX SLX5-SLX8 SUBUNIT SLX5"/>
    <property type="match status" value="1"/>
</dbReference>
<gene>
    <name evidence="2" type="ORF">SLS62_008220</name>
</gene>
<reference evidence="2 3" key="1">
    <citation type="submission" date="2024-02" db="EMBL/GenBank/DDBJ databases">
        <title>De novo assembly and annotation of 12 fungi associated with fruit tree decline syndrome in Ontario, Canada.</title>
        <authorList>
            <person name="Sulman M."/>
            <person name="Ellouze W."/>
            <person name="Ilyukhin E."/>
        </authorList>
    </citation>
    <scope>NUCLEOTIDE SEQUENCE [LARGE SCALE GENOMIC DNA]</scope>
    <source>
        <strain evidence="2 3">M11/M66-122</strain>
    </source>
</reference>
<dbReference type="AlphaFoldDB" id="A0AAN9UKT7"/>
<sequence>MSSSIYEDEDGPGSSVYEQESDLSDSPFANHEAQDHGLPDPLSPSPSNDRLSSLYDEEDGDDILDDLFPEYADLDAIVDMEDEESLFVNEFEEEGPIELPPIQQHFGGLPRSSPMERPHFMRFANFIQQLPMFGLFNNAALREQAPADDLAIVGERQRPLGPLPINIGMRLDYGHNAFRAHQDAGAAPRPTHEPPKAAREGFTRDTGEDVIAICPGCDQELAYDPDGDEDAAPPAKKPRTKKDKAEHHFWAVKACGHVFCRKCYENRKPTARAPAIPNPFRPDPKGTKGKILCVVDDCESEVSNKTAWVGIFL</sequence>
<comment type="caution">
    <text evidence="2">The sequence shown here is derived from an EMBL/GenBank/DDBJ whole genome shotgun (WGS) entry which is preliminary data.</text>
</comment>
<proteinExistence type="predicted"/>
<evidence type="ECO:0000256" key="1">
    <source>
        <dbReference type="SAM" id="MobiDB-lite"/>
    </source>
</evidence>
<evidence type="ECO:0008006" key="4">
    <source>
        <dbReference type="Google" id="ProtNLM"/>
    </source>
</evidence>
<dbReference type="EMBL" id="JAKJXP020000074">
    <property type="protein sequence ID" value="KAK7749368.1"/>
    <property type="molecule type" value="Genomic_DNA"/>
</dbReference>
<feature type="region of interest" description="Disordered" evidence="1">
    <location>
        <begin position="1"/>
        <end position="59"/>
    </location>
</feature>
<feature type="region of interest" description="Disordered" evidence="1">
    <location>
        <begin position="183"/>
        <end position="204"/>
    </location>
</feature>
<dbReference type="GO" id="GO:0004842">
    <property type="term" value="F:ubiquitin-protein transferase activity"/>
    <property type="evidence" value="ECO:0007669"/>
    <property type="project" value="TreeGrafter"/>
</dbReference>
<organism evidence="2 3">
    <name type="scientific">Diatrype stigma</name>
    <dbReference type="NCBI Taxonomy" id="117547"/>
    <lineage>
        <taxon>Eukaryota</taxon>
        <taxon>Fungi</taxon>
        <taxon>Dikarya</taxon>
        <taxon>Ascomycota</taxon>
        <taxon>Pezizomycotina</taxon>
        <taxon>Sordariomycetes</taxon>
        <taxon>Xylariomycetidae</taxon>
        <taxon>Xylariales</taxon>
        <taxon>Diatrypaceae</taxon>
        <taxon>Diatrype</taxon>
    </lineage>
</organism>
<dbReference type="Proteomes" id="UP001320420">
    <property type="component" value="Unassembled WGS sequence"/>
</dbReference>
<feature type="compositionally biased region" description="Low complexity" evidence="1">
    <location>
        <begin position="45"/>
        <end position="54"/>
    </location>
</feature>
<feature type="compositionally biased region" description="Acidic residues" evidence="1">
    <location>
        <begin position="1"/>
        <end position="11"/>
    </location>
</feature>
<dbReference type="GO" id="GO:0033768">
    <property type="term" value="C:SUMO-targeted ubiquitin ligase complex"/>
    <property type="evidence" value="ECO:0007669"/>
    <property type="project" value="TreeGrafter"/>
</dbReference>
<feature type="region of interest" description="Disordered" evidence="1">
    <location>
        <begin position="223"/>
        <end position="243"/>
    </location>
</feature>
<name>A0AAN9UKT7_9PEZI</name>
<accession>A0AAN9UKT7</accession>